<keyword evidence="5 12" id="KW-0337">GPI-anchor biosynthesis</keyword>
<keyword evidence="11 12" id="KW-0472">Membrane</keyword>
<keyword evidence="6 12" id="KW-0328">Glycosyltransferase</keyword>
<evidence type="ECO:0000256" key="2">
    <source>
        <dbReference type="ARBA" id="ARBA00004687"/>
    </source>
</evidence>
<evidence type="ECO:0000313" key="13">
    <source>
        <dbReference type="EMBL" id="KAK2627311.1"/>
    </source>
</evidence>
<keyword evidence="9 12" id="KW-0256">Endoplasmic reticulum</keyword>
<dbReference type="EC" id="2.4.1.-" evidence="12"/>
<dbReference type="PANTHER" id="PTHR12468:SF2">
    <property type="entry name" value="GPI MANNOSYLTRANSFERASE 2"/>
    <property type="match status" value="1"/>
</dbReference>
<dbReference type="AlphaFoldDB" id="A0AAD9T128"/>
<name>A0AAD9T128_9HELO</name>
<comment type="pathway">
    <text evidence="2 12">Glycolipid biosynthesis; glycosylphosphatidylinositol-anchor biosynthesis.</text>
</comment>
<comment type="subcellular location">
    <subcellularLocation>
        <location evidence="1 12">Endoplasmic reticulum membrane</location>
        <topology evidence="1 12">Multi-pass membrane protein</topology>
    </subcellularLocation>
</comment>
<keyword evidence="8 12" id="KW-0812">Transmembrane</keyword>
<evidence type="ECO:0000256" key="1">
    <source>
        <dbReference type="ARBA" id="ARBA00004477"/>
    </source>
</evidence>
<evidence type="ECO:0000256" key="8">
    <source>
        <dbReference type="ARBA" id="ARBA00022692"/>
    </source>
</evidence>
<proteinExistence type="inferred from homology"/>
<comment type="caution">
    <text evidence="13">The sequence shown here is derived from an EMBL/GenBank/DDBJ whole genome shotgun (WGS) entry which is preliminary data.</text>
</comment>
<dbReference type="GO" id="GO:0006506">
    <property type="term" value="P:GPI anchor biosynthetic process"/>
    <property type="evidence" value="ECO:0007669"/>
    <property type="project" value="UniProtKB-KW"/>
</dbReference>
<dbReference type="PANTHER" id="PTHR12468">
    <property type="entry name" value="GPI MANNOSYLTRANSFERASE 2"/>
    <property type="match status" value="1"/>
</dbReference>
<comment type="similarity">
    <text evidence="3 12">Belongs to the PIGV family.</text>
</comment>
<feature type="transmembrane region" description="Helical" evidence="12">
    <location>
        <begin position="118"/>
        <end position="142"/>
    </location>
</feature>
<feature type="transmembrane region" description="Helical" evidence="12">
    <location>
        <begin position="319"/>
        <end position="343"/>
    </location>
</feature>
<evidence type="ECO:0000313" key="14">
    <source>
        <dbReference type="Proteomes" id="UP001285354"/>
    </source>
</evidence>
<feature type="transmembrane region" description="Helical" evidence="12">
    <location>
        <begin position="364"/>
        <end position="381"/>
    </location>
</feature>
<dbReference type="InterPro" id="IPR007315">
    <property type="entry name" value="PIG-V/Gpi18"/>
</dbReference>
<keyword evidence="10 12" id="KW-1133">Transmembrane helix</keyword>
<organism evidence="13 14">
    <name type="scientific">Diplocarpon rosae</name>
    <dbReference type="NCBI Taxonomy" id="946125"/>
    <lineage>
        <taxon>Eukaryota</taxon>
        <taxon>Fungi</taxon>
        <taxon>Dikarya</taxon>
        <taxon>Ascomycota</taxon>
        <taxon>Pezizomycotina</taxon>
        <taxon>Leotiomycetes</taxon>
        <taxon>Helotiales</taxon>
        <taxon>Drepanopezizaceae</taxon>
        <taxon>Diplocarpon</taxon>
    </lineage>
</organism>
<dbReference type="GO" id="GO:0031501">
    <property type="term" value="C:mannosyltransferase complex"/>
    <property type="evidence" value="ECO:0007669"/>
    <property type="project" value="TreeGrafter"/>
</dbReference>
<gene>
    <name evidence="13" type="ORF">QTJ16_003277</name>
</gene>
<feature type="transmembrane region" description="Helical" evidence="12">
    <location>
        <begin position="417"/>
        <end position="436"/>
    </location>
</feature>
<dbReference type="GO" id="GO:0000009">
    <property type="term" value="F:alpha-1,6-mannosyltransferase activity"/>
    <property type="evidence" value="ECO:0007669"/>
    <property type="project" value="InterPro"/>
</dbReference>
<dbReference type="Pfam" id="PF04188">
    <property type="entry name" value="Mannosyl_trans2"/>
    <property type="match status" value="1"/>
</dbReference>
<reference evidence="13" key="1">
    <citation type="submission" date="2023-06" db="EMBL/GenBank/DDBJ databases">
        <title>Draft genome of Marssonina rosae.</title>
        <authorList>
            <person name="Cheng Q."/>
        </authorList>
    </citation>
    <scope>NUCLEOTIDE SEQUENCE</scope>
    <source>
        <strain evidence="13">R4</strain>
    </source>
</reference>
<dbReference type="Proteomes" id="UP001285354">
    <property type="component" value="Unassembled WGS sequence"/>
</dbReference>
<evidence type="ECO:0000256" key="7">
    <source>
        <dbReference type="ARBA" id="ARBA00022679"/>
    </source>
</evidence>
<dbReference type="GO" id="GO:0004376">
    <property type="term" value="F:GPI mannosyltransferase activity"/>
    <property type="evidence" value="ECO:0007669"/>
    <property type="project" value="InterPro"/>
</dbReference>
<dbReference type="GO" id="GO:0005789">
    <property type="term" value="C:endoplasmic reticulum membrane"/>
    <property type="evidence" value="ECO:0007669"/>
    <property type="project" value="UniProtKB-SubCell"/>
</dbReference>
<protein>
    <recommendedName>
        <fullName evidence="4 12">GPI mannosyltransferase 2</fullName>
        <ecNumber evidence="12">2.4.1.-</ecNumber>
    </recommendedName>
</protein>
<keyword evidence="7 12" id="KW-0808">Transferase</keyword>
<evidence type="ECO:0000256" key="6">
    <source>
        <dbReference type="ARBA" id="ARBA00022676"/>
    </source>
</evidence>
<evidence type="ECO:0000256" key="4">
    <source>
        <dbReference type="ARBA" id="ARBA00013795"/>
    </source>
</evidence>
<feature type="transmembrane region" description="Helical" evidence="12">
    <location>
        <begin position="86"/>
        <end position="106"/>
    </location>
</feature>
<evidence type="ECO:0000256" key="11">
    <source>
        <dbReference type="ARBA" id="ARBA00023136"/>
    </source>
</evidence>
<evidence type="ECO:0000256" key="12">
    <source>
        <dbReference type="RuleBase" id="RU363112"/>
    </source>
</evidence>
<keyword evidence="14" id="KW-1185">Reference proteome</keyword>
<accession>A0AAD9T128</accession>
<evidence type="ECO:0000256" key="9">
    <source>
        <dbReference type="ARBA" id="ARBA00022824"/>
    </source>
</evidence>
<sequence length="439" mass="48059">MLLGNRPQEHPIRSLVTLYVGWKALLLLVAACSPGPGYDTSASLAEPGQGPELPLALRYIVGKLTRWDALYFVQISTRGYLFEQEWAFGWGFTRVITACTTVFRGIGGTAYHGLEGFVAICIAHISHLLSVLAVFSLTQAIFPNASVDLAFKAALFHIISPAGLFLSAPYAESSCALLSFVGCMLFTKGLPRKGSNTASHDLLVLFSGICFGIATSFRSNGILNGTLLLEEAFKALYDLRNGLKLPRVRRLVATGLGGMSVGAGFGLPQYIAYGEYCGGQDTVARPWCERTIPSIYAFVQDHYWDCGLFRYWKLSNLPLFLLAAPMLAILTVSGLWGLIFAADGQQKPTTTHEGNRKDHETRKVVRNLAFSQLMLVIVTLTTAHVQIITRISSAYPVWLWYGSLLSRDRNTLIDGNLVQFMVIYALVQGALFASFLPPA</sequence>
<feature type="transmembrane region" description="Helical" evidence="12">
    <location>
        <begin position="162"/>
        <end position="186"/>
    </location>
</feature>
<comment type="caution">
    <text evidence="12">Lacks conserved residue(s) required for the propagation of feature annotation.</text>
</comment>
<evidence type="ECO:0000256" key="10">
    <source>
        <dbReference type="ARBA" id="ARBA00022989"/>
    </source>
</evidence>
<dbReference type="EMBL" id="JAUBYV010000004">
    <property type="protein sequence ID" value="KAK2627311.1"/>
    <property type="molecule type" value="Genomic_DNA"/>
</dbReference>
<evidence type="ECO:0000256" key="5">
    <source>
        <dbReference type="ARBA" id="ARBA00022502"/>
    </source>
</evidence>
<feature type="transmembrane region" description="Helical" evidence="12">
    <location>
        <begin position="12"/>
        <end position="31"/>
    </location>
</feature>
<comment type="function">
    <text evidence="12">Mannosyltransferase involved in glycosylphosphatidylinositol-anchor biosynthesis.</text>
</comment>
<evidence type="ECO:0000256" key="3">
    <source>
        <dbReference type="ARBA" id="ARBA00008698"/>
    </source>
</evidence>